<evidence type="ECO:0000313" key="3">
    <source>
        <dbReference type="Proteomes" id="UP000323876"/>
    </source>
</evidence>
<proteinExistence type="predicted"/>
<gene>
    <name evidence="2" type="ORF">F3087_26815</name>
</gene>
<name>A0A5N0EDB8_9NOCA</name>
<dbReference type="SUPFAM" id="SSF54427">
    <property type="entry name" value="NTF2-like"/>
    <property type="match status" value="1"/>
</dbReference>
<dbReference type="Proteomes" id="UP000323876">
    <property type="component" value="Unassembled WGS sequence"/>
</dbReference>
<dbReference type="EMBL" id="VXLC01000014">
    <property type="protein sequence ID" value="KAA8886204.1"/>
    <property type="molecule type" value="Genomic_DNA"/>
</dbReference>
<dbReference type="AlphaFoldDB" id="A0A5N0EDB8"/>
<dbReference type="InterPro" id="IPR037401">
    <property type="entry name" value="SnoaL-like"/>
</dbReference>
<accession>A0A5N0EDB8</accession>
<keyword evidence="3" id="KW-1185">Reference proteome</keyword>
<evidence type="ECO:0000313" key="2">
    <source>
        <dbReference type="EMBL" id="KAA8886204.1"/>
    </source>
</evidence>
<comment type="caution">
    <text evidence="2">The sequence shown here is derived from an EMBL/GenBank/DDBJ whole genome shotgun (WGS) entry which is preliminary data.</text>
</comment>
<dbReference type="RefSeq" id="WP_150404776.1">
    <property type="nucleotide sequence ID" value="NZ_VXLC01000014.1"/>
</dbReference>
<feature type="domain" description="SnoaL-like" evidence="1">
    <location>
        <begin position="6"/>
        <end position="123"/>
    </location>
</feature>
<dbReference type="Gene3D" id="3.10.450.50">
    <property type="match status" value="1"/>
</dbReference>
<dbReference type="OrthoDB" id="9180262at2"/>
<protein>
    <submittedName>
        <fullName evidence="2">Nuclear transport factor 2 family protein</fullName>
    </submittedName>
</protein>
<evidence type="ECO:0000259" key="1">
    <source>
        <dbReference type="Pfam" id="PF13577"/>
    </source>
</evidence>
<dbReference type="Pfam" id="PF13577">
    <property type="entry name" value="SnoaL_4"/>
    <property type="match status" value="1"/>
</dbReference>
<reference evidence="2 3" key="1">
    <citation type="submission" date="2019-09" db="EMBL/GenBank/DDBJ databases">
        <authorList>
            <person name="Wang X."/>
        </authorList>
    </citation>
    <scope>NUCLEOTIDE SEQUENCE [LARGE SCALE GENOMIC DNA]</scope>
    <source>
        <strain evidence="2 3">CICC 11023</strain>
    </source>
</reference>
<dbReference type="InterPro" id="IPR032710">
    <property type="entry name" value="NTF2-like_dom_sf"/>
</dbReference>
<sequence>MVLTEQDRIDINDLINLHGHLVDAGELDRAGELFTSDVTYDLEDFGLGSLRGTEALRETALALGDKNPVGHHVTNIVITLVDDRTARVRSKGISVQANGTVGSVVYDDIVTRRPGGWKISYRKVTARRAVLGK</sequence>
<organism evidence="2 3">
    <name type="scientific">Nocardia colli</name>
    <dbReference type="NCBI Taxonomy" id="2545717"/>
    <lineage>
        <taxon>Bacteria</taxon>
        <taxon>Bacillati</taxon>
        <taxon>Actinomycetota</taxon>
        <taxon>Actinomycetes</taxon>
        <taxon>Mycobacteriales</taxon>
        <taxon>Nocardiaceae</taxon>
        <taxon>Nocardia</taxon>
    </lineage>
</organism>